<feature type="transmembrane region" description="Helical" evidence="6">
    <location>
        <begin position="109"/>
        <end position="128"/>
    </location>
</feature>
<dbReference type="InterPro" id="IPR007267">
    <property type="entry name" value="GtrA_DPMS_TM"/>
</dbReference>
<evidence type="ECO:0000256" key="2">
    <source>
        <dbReference type="ARBA" id="ARBA00009399"/>
    </source>
</evidence>
<evidence type="ECO:0000256" key="4">
    <source>
        <dbReference type="ARBA" id="ARBA00022989"/>
    </source>
</evidence>
<name>A0A0R2D6U7_9LACO</name>
<keyword evidence="9" id="KW-1185">Reference proteome</keyword>
<protein>
    <recommendedName>
        <fullName evidence="7">GtrA/DPMS transmembrane domain-containing protein</fullName>
    </recommendedName>
</protein>
<dbReference type="GO" id="GO:0005886">
    <property type="term" value="C:plasma membrane"/>
    <property type="evidence" value="ECO:0007669"/>
    <property type="project" value="TreeGrafter"/>
</dbReference>
<feature type="domain" description="GtrA/DPMS transmembrane" evidence="7">
    <location>
        <begin position="16"/>
        <end position="128"/>
    </location>
</feature>
<keyword evidence="5 6" id="KW-0472">Membrane</keyword>
<feature type="transmembrane region" description="Helical" evidence="6">
    <location>
        <begin position="14"/>
        <end position="35"/>
    </location>
</feature>
<dbReference type="STRING" id="1423796.FC24_GL002033"/>
<feature type="transmembrane region" description="Helical" evidence="6">
    <location>
        <begin position="41"/>
        <end position="59"/>
    </location>
</feature>
<reference evidence="8 9" key="1">
    <citation type="journal article" date="2015" name="Genome Announc.">
        <title>Expanding the biotechnology potential of lactobacilli through comparative genomics of 213 strains and associated genera.</title>
        <authorList>
            <person name="Sun Z."/>
            <person name="Harris H.M."/>
            <person name="McCann A."/>
            <person name="Guo C."/>
            <person name="Argimon S."/>
            <person name="Zhang W."/>
            <person name="Yang X."/>
            <person name="Jeffery I.B."/>
            <person name="Cooney J.C."/>
            <person name="Kagawa T.F."/>
            <person name="Liu W."/>
            <person name="Song Y."/>
            <person name="Salvetti E."/>
            <person name="Wrobel A."/>
            <person name="Rasinkangas P."/>
            <person name="Parkhill J."/>
            <person name="Rea M.C."/>
            <person name="O'Sullivan O."/>
            <person name="Ritari J."/>
            <person name="Douillard F.P."/>
            <person name="Paul Ross R."/>
            <person name="Yang R."/>
            <person name="Briner A.E."/>
            <person name="Felis G.E."/>
            <person name="de Vos W.M."/>
            <person name="Barrangou R."/>
            <person name="Klaenhammer T.R."/>
            <person name="Caufield P.W."/>
            <person name="Cui Y."/>
            <person name="Zhang H."/>
            <person name="O'Toole P.W."/>
        </authorList>
    </citation>
    <scope>NUCLEOTIDE SEQUENCE [LARGE SCALE GENOMIC DNA]</scope>
    <source>
        <strain evidence="8 9">DSM 20253</strain>
    </source>
</reference>
<dbReference type="AlphaFoldDB" id="A0A0R2D6U7"/>
<evidence type="ECO:0000259" key="7">
    <source>
        <dbReference type="Pfam" id="PF04138"/>
    </source>
</evidence>
<keyword evidence="4 6" id="KW-1133">Transmembrane helix</keyword>
<comment type="caution">
    <text evidence="8">The sequence shown here is derived from an EMBL/GenBank/DDBJ whole genome shotgun (WGS) entry which is preliminary data.</text>
</comment>
<evidence type="ECO:0000313" key="9">
    <source>
        <dbReference type="Proteomes" id="UP000051638"/>
    </source>
</evidence>
<comment type="subcellular location">
    <subcellularLocation>
        <location evidence="1">Membrane</location>
        <topology evidence="1">Multi-pass membrane protein</topology>
    </subcellularLocation>
</comment>
<evidence type="ECO:0000256" key="3">
    <source>
        <dbReference type="ARBA" id="ARBA00022692"/>
    </source>
</evidence>
<keyword evidence="3 6" id="KW-0812">Transmembrane</keyword>
<accession>A0A0R2D6U7</accession>
<gene>
    <name evidence="8" type="ORF">FC24_GL002033</name>
</gene>
<organism evidence="8 9">
    <name type="scientific">Loigolactobacillus rennini DSM 20253</name>
    <dbReference type="NCBI Taxonomy" id="1423796"/>
    <lineage>
        <taxon>Bacteria</taxon>
        <taxon>Bacillati</taxon>
        <taxon>Bacillota</taxon>
        <taxon>Bacilli</taxon>
        <taxon>Lactobacillales</taxon>
        <taxon>Lactobacillaceae</taxon>
        <taxon>Loigolactobacillus</taxon>
    </lineage>
</organism>
<dbReference type="Pfam" id="PF04138">
    <property type="entry name" value="GtrA_DPMS_TM"/>
    <property type="match status" value="1"/>
</dbReference>
<dbReference type="PANTHER" id="PTHR38459">
    <property type="entry name" value="PROPHAGE BACTOPRENOL-LINKED GLUCOSE TRANSLOCASE HOMOLOG"/>
    <property type="match status" value="1"/>
</dbReference>
<feature type="transmembrane region" description="Helical" evidence="6">
    <location>
        <begin position="79"/>
        <end position="97"/>
    </location>
</feature>
<dbReference type="PANTHER" id="PTHR38459:SF1">
    <property type="entry name" value="PROPHAGE BACTOPRENOL-LINKED GLUCOSE TRANSLOCASE HOMOLOG"/>
    <property type="match status" value="1"/>
</dbReference>
<evidence type="ECO:0000256" key="5">
    <source>
        <dbReference type="ARBA" id="ARBA00023136"/>
    </source>
</evidence>
<dbReference type="Proteomes" id="UP000051638">
    <property type="component" value="Unassembled WGS sequence"/>
</dbReference>
<dbReference type="InterPro" id="IPR051401">
    <property type="entry name" value="GtrA_CellWall_Glycosyl"/>
</dbReference>
<evidence type="ECO:0000313" key="8">
    <source>
        <dbReference type="EMBL" id="KRM95699.1"/>
    </source>
</evidence>
<proteinExistence type="inferred from homology"/>
<evidence type="ECO:0000256" key="6">
    <source>
        <dbReference type="SAM" id="Phobius"/>
    </source>
</evidence>
<dbReference type="GO" id="GO:0000271">
    <property type="term" value="P:polysaccharide biosynthetic process"/>
    <property type="evidence" value="ECO:0007669"/>
    <property type="project" value="InterPro"/>
</dbReference>
<dbReference type="PATRIC" id="fig|1423796.3.peg.2062"/>
<dbReference type="EMBL" id="AYYI01000062">
    <property type="protein sequence ID" value="KRM95699.1"/>
    <property type="molecule type" value="Genomic_DNA"/>
</dbReference>
<evidence type="ECO:0000256" key="1">
    <source>
        <dbReference type="ARBA" id="ARBA00004141"/>
    </source>
</evidence>
<comment type="similarity">
    <text evidence="2">Belongs to the GtrA family.</text>
</comment>
<sequence length="135" mass="15448">MEVSNMFKTVWQQLIQFGLVGGLNTLLTYLLYLILWRGVGATAAMGIGYAVTSLLGLILNRSWVFKSQQCWQKAAWRYYATYLTSFFLSMGLVHLWTQTWGLSETSAPLFSLVLTVPFNFILSKFWVFRQSGVKL</sequence>